<evidence type="ECO:0000256" key="1">
    <source>
        <dbReference type="SAM" id="Phobius"/>
    </source>
</evidence>
<name>F8AFI6_PYRYC</name>
<dbReference type="KEGG" id="pya:PYCH_00890"/>
<proteinExistence type="predicted"/>
<reference evidence="2 3" key="1">
    <citation type="journal article" date="2011" name="J. Bacteriol.">
        <title>Complete genome sequence of the obligate piezophilic hyperthermophilic archaeon Pyrococcus yayanosii CH1.</title>
        <authorList>
            <person name="Jun X."/>
            <person name="Lupeng L."/>
            <person name="Minjuan X."/>
            <person name="Oger P."/>
            <person name="Fengping W."/>
            <person name="Jebbar M."/>
            <person name="Xiang X."/>
        </authorList>
    </citation>
    <scope>NUCLEOTIDE SEQUENCE [LARGE SCALE GENOMIC DNA]</scope>
    <source>
        <strain evidence="3">CH1 / JCM 16557</strain>
    </source>
</reference>
<dbReference type="OrthoDB" id="379930at2157"/>
<sequence length="71" mass="8062">MKDVFFWLTLAFVFISAYLSFRGMRKEAILTAGIAGGSALAFALFERFPWPVAFGLGFFATVVFEWARRRS</sequence>
<feature type="transmembrane region" description="Helical" evidence="1">
    <location>
        <begin position="6"/>
        <end position="21"/>
    </location>
</feature>
<keyword evidence="1" id="KW-1133">Transmembrane helix</keyword>
<protein>
    <submittedName>
        <fullName evidence="2">Uncharacterized protein</fullName>
    </submittedName>
</protein>
<dbReference type="GeneID" id="10836672"/>
<dbReference type="STRING" id="529709.PYCH_00890"/>
<dbReference type="EMBL" id="CP002779">
    <property type="protein sequence ID" value="AEH23802.1"/>
    <property type="molecule type" value="Genomic_DNA"/>
</dbReference>
<keyword evidence="1" id="KW-0472">Membrane</keyword>
<evidence type="ECO:0000313" key="3">
    <source>
        <dbReference type="Proteomes" id="UP000008386"/>
    </source>
</evidence>
<keyword evidence="3" id="KW-1185">Reference proteome</keyword>
<organism evidence="2 3">
    <name type="scientific">Pyrococcus yayanosii (strain CH1 / JCM 16557)</name>
    <dbReference type="NCBI Taxonomy" id="529709"/>
    <lineage>
        <taxon>Archaea</taxon>
        <taxon>Methanobacteriati</taxon>
        <taxon>Methanobacteriota</taxon>
        <taxon>Thermococci</taxon>
        <taxon>Thermococcales</taxon>
        <taxon>Thermococcaceae</taxon>
        <taxon>Pyrococcus</taxon>
    </lineage>
</organism>
<evidence type="ECO:0000313" key="2">
    <source>
        <dbReference type="EMBL" id="AEH23802.1"/>
    </source>
</evidence>
<feature type="transmembrane region" description="Helical" evidence="1">
    <location>
        <begin position="51"/>
        <end position="67"/>
    </location>
</feature>
<dbReference type="HOGENOM" id="CLU_2730573_0_0_2"/>
<dbReference type="eggNOG" id="arCOG05751">
    <property type="taxonomic scope" value="Archaea"/>
</dbReference>
<dbReference type="Proteomes" id="UP000008386">
    <property type="component" value="Chromosome"/>
</dbReference>
<gene>
    <name evidence="2" type="ordered locus">PYCH_00890</name>
</gene>
<keyword evidence="1" id="KW-0812">Transmembrane</keyword>
<feature type="transmembrane region" description="Helical" evidence="1">
    <location>
        <begin position="28"/>
        <end position="45"/>
    </location>
</feature>
<dbReference type="AlphaFoldDB" id="F8AFI6"/>
<accession>F8AFI6</accession>
<dbReference type="RefSeq" id="WP_013904860.1">
    <property type="nucleotide sequence ID" value="NC_015680.1"/>
</dbReference>